<gene>
    <name evidence="1" type="ORF">ACEZDJ_22925</name>
</gene>
<dbReference type="NCBIfam" id="NF042934">
    <property type="entry name" value="cis_reg_atten"/>
    <property type="match status" value="1"/>
</dbReference>
<proteinExistence type="predicted"/>
<evidence type="ECO:0000313" key="2">
    <source>
        <dbReference type="Proteomes" id="UP001592528"/>
    </source>
</evidence>
<reference evidence="1 2" key="1">
    <citation type="submission" date="2024-09" db="EMBL/GenBank/DDBJ databases">
        <authorList>
            <person name="Lee S.D."/>
        </authorList>
    </citation>
    <scope>NUCLEOTIDE SEQUENCE [LARGE SCALE GENOMIC DNA]</scope>
    <source>
        <strain evidence="1 2">N1-5</strain>
    </source>
</reference>
<name>A0ABV6URT0_9ACTN</name>
<accession>A0ABV6URT0</accession>
<organism evidence="1 2">
    <name type="scientific">Streptacidiphilus cavernicola</name>
    <dbReference type="NCBI Taxonomy" id="3342716"/>
    <lineage>
        <taxon>Bacteria</taxon>
        <taxon>Bacillati</taxon>
        <taxon>Actinomycetota</taxon>
        <taxon>Actinomycetes</taxon>
        <taxon>Kitasatosporales</taxon>
        <taxon>Streptomycetaceae</taxon>
        <taxon>Streptacidiphilus</taxon>
    </lineage>
</organism>
<sequence>MAGTDGAAPLPHREWGMTCQASELTRRMAVDLMRVSSALCRMH</sequence>
<dbReference type="InterPro" id="IPR049979">
    <property type="entry name" value="Cys_resp_CS_actino"/>
</dbReference>
<evidence type="ECO:0000313" key="1">
    <source>
        <dbReference type="EMBL" id="MFC1404149.1"/>
    </source>
</evidence>
<protein>
    <submittedName>
        <fullName evidence="1">Leader peptide</fullName>
    </submittedName>
</protein>
<keyword evidence="2" id="KW-1185">Reference proteome</keyword>
<dbReference type="RefSeq" id="WP_269665012.1">
    <property type="nucleotide sequence ID" value="NZ_JBHEZZ010000013.1"/>
</dbReference>
<dbReference type="EMBL" id="JBHEZZ010000013">
    <property type="protein sequence ID" value="MFC1404149.1"/>
    <property type="molecule type" value="Genomic_DNA"/>
</dbReference>
<dbReference type="Proteomes" id="UP001592528">
    <property type="component" value="Unassembled WGS sequence"/>
</dbReference>
<comment type="caution">
    <text evidence="1">The sequence shown here is derived from an EMBL/GenBank/DDBJ whole genome shotgun (WGS) entry which is preliminary data.</text>
</comment>